<protein>
    <recommendedName>
        <fullName evidence="5">THAP-type domain-containing protein</fullName>
    </recommendedName>
</protein>
<accession>A0A232ESS3</accession>
<evidence type="ECO:0000256" key="2">
    <source>
        <dbReference type="ARBA" id="ARBA00022771"/>
    </source>
</evidence>
<evidence type="ECO:0000313" key="6">
    <source>
        <dbReference type="EMBL" id="OXU21404.1"/>
    </source>
</evidence>
<keyword evidence="4" id="KW-0238">DNA-binding</keyword>
<evidence type="ECO:0000256" key="4">
    <source>
        <dbReference type="ARBA" id="ARBA00023125"/>
    </source>
</evidence>
<evidence type="ECO:0000259" key="5">
    <source>
        <dbReference type="Pfam" id="PF05485"/>
    </source>
</evidence>
<evidence type="ECO:0000256" key="1">
    <source>
        <dbReference type="ARBA" id="ARBA00022723"/>
    </source>
</evidence>
<dbReference type="GO" id="GO:0003677">
    <property type="term" value="F:DNA binding"/>
    <property type="evidence" value="ECO:0007669"/>
    <property type="project" value="UniProtKB-KW"/>
</dbReference>
<organism evidence="6 7">
    <name type="scientific">Trichomalopsis sarcophagae</name>
    <dbReference type="NCBI Taxonomy" id="543379"/>
    <lineage>
        <taxon>Eukaryota</taxon>
        <taxon>Metazoa</taxon>
        <taxon>Ecdysozoa</taxon>
        <taxon>Arthropoda</taxon>
        <taxon>Hexapoda</taxon>
        <taxon>Insecta</taxon>
        <taxon>Pterygota</taxon>
        <taxon>Neoptera</taxon>
        <taxon>Endopterygota</taxon>
        <taxon>Hymenoptera</taxon>
        <taxon>Apocrita</taxon>
        <taxon>Proctotrupomorpha</taxon>
        <taxon>Chalcidoidea</taxon>
        <taxon>Pteromalidae</taxon>
        <taxon>Pteromalinae</taxon>
        <taxon>Trichomalopsis</taxon>
    </lineage>
</organism>
<reference evidence="6 7" key="1">
    <citation type="journal article" date="2017" name="Curr. Biol.">
        <title>The Evolution of Venom by Co-option of Single-Copy Genes.</title>
        <authorList>
            <person name="Martinson E.O."/>
            <person name="Mrinalini"/>
            <person name="Kelkar Y.D."/>
            <person name="Chang C.H."/>
            <person name="Werren J.H."/>
        </authorList>
    </citation>
    <scope>NUCLEOTIDE SEQUENCE [LARGE SCALE GENOMIC DNA]</scope>
    <source>
        <strain evidence="6 7">Alberta</strain>
        <tissue evidence="6">Whole body</tissue>
    </source>
</reference>
<keyword evidence="3" id="KW-0862">Zinc</keyword>
<dbReference type="Pfam" id="PF05485">
    <property type="entry name" value="THAP"/>
    <property type="match status" value="1"/>
</dbReference>
<gene>
    <name evidence="6" type="ORF">TSAR_001122</name>
</gene>
<dbReference type="InterPro" id="IPR006612">
    <property type="entry name" value="THAP_Znf"/>
</dbReference>
<keyword evidence="7" id="KW-1185">Reference proteome</keyword>
<evidence type="ECO:0000313" key="7">
    <source>
        <dbReference type="Proteomes" id="UP000215335"/>
    </source>
</evidence>
<dbReference type="SUPFAM" id="SSF57716">
    <property type="entry name" value="Glucocorticoid receptor-like (DNA-binding domain)"/>
    <property type="match status" value="1"/>
</dbReference>
<keyword evidence="1" id="KW-0479">Metal-binding</keyword>
<keyword evidence="2" id="KW-0863">Zinc-finger</keyword>
<dbReference type="AlphaFoldDB" id="A0A232ESS3"/>
<dbReference type="EMBL" id="NNAY01002381">
    <property type="protein sequence ID" value="OXU21404.1"/>
    <property type="molecule type" value="Genomic_DNA"/>
</dbReference>
<feature type="domain" description="THAP-type" evidence="5">
    <location>
        <begin position="5"/>
        <end position="51"/>
    </location>
</feature>
<dbReference type="Proteomes" id="UP000215335">
    <property type="component" value="Unassembled WGS sequence"/>
</dbReference>
<evidence type="ECO:0000256" key="3">
    <source>
        <dbReference type="ARBA" id="ARBA00022833"/>
    </source>
</evidence>
<name>A0A232ESS3_9HYME</name>
<sequence length="71" mass="8576">MPKKCCLPNCKVQRDDPEGLDLSFYIIPADENLRKKWSENIKQHYNVEFKKYNVRNIKPCLYLPYYQLPQP</sequence>
<proteinExistence type="predicted"/>
<comment type="caution">
    <text evidence="6">The sequence shown here is derived from an EMBL/GenBank/DDBJ whole genome shotgun (WGS) entry which is preliminary data.</text>
</comment>
<dbReference type="GO" id="GO:0008270">
    <property type="term" value="F:zinc ion binding"/>
    <property type="evidence" value="ECO:0007669"/>
    <property type="project" value="UniProtKB-KW"/>
</dbReference>